<name>A0AC35GXN2_9BILA</name>
<sequence>MLKFQLFTFILIISTLLLNEFIFAQTFDVPIEELQELTKDISVKARTAINDLIKVDQTSDSAKRTKKLRRVMQKLDSETIRELFELYKKTSDGIAEGNSDNNNFE</sequence>
<proteinExistence type="predicted"/>
<dbReference type="WBParaSite" id="PS1159_v2.g9647.t1">
    <property type="protein sequence ID" value="PS1159_v2.g9647.t1"/>
    <property type="gene ID" value="PS1159_v2.g9647"/>
</dbReference>
<accession>A0AC35GXN2</accession>
<dbReference type="Proteomes" id="UP000887580">
    <property type="component" value="Unplaced"/>
</dbReference>
<protein>
    <submittedName>
        <fullName evidence="2">Uncharacterized protein</fullName>
    </submittedName>
</protein>
<evidence type="ECO:0000313" key="2">
    <source>
        <dbReference type="WBParaSite" id="PS1159_v2.g9647.t1"/>
    </source>
</evidence>
<evidence type="ECO:0000313" key="1">
    <source>
        <dbReference type="Proteomes" id="UP000887580"/>
    </source>
</evidence>
<reference evidence="2" key="1">
    <citation type="submission" date="2022-11" db="UniProtKB">
        <authorList>
            <consortium name="WormBaseParasite"/>
        </authorList>
    </citation>
    <scope>IDENTIFICATION</scope>
</reference>
<organism evidence="1 2">
    <name type="scientific">Panagrolaimus sp. PS1159</name>
    <dbReference type="NCBI Taxonomy" id="55785"/>
    <lineage>
        <taxon>Eukaryota</taxon>
        <taxon>Metazoa</taxon>
        <taxon>Ecdysozoa</taxon>
        <taxon>Nematoda</taxon>
        <taxon>Chromadorea</taxon>
        <taxon>Rhabditida</taxon>
        <taxon>Tylenchina</taxon>
        <taxon>Panagrolaimomorpha</taxon>
        <taxon>Panagrolaimoidea</taxon>
        <taxon>Panagrolaimidae</taxon>
        <taxon>Panagrolaimus</taxon>
    </lineage>
</organism>